<dbReference type="InterPro" id="IPR050312">
    <property type="entry name" value="IolE/XylAMocC-like"/>
</dbReference>
<feature type="domain" description="Xylose isomerase-like TIM barrel" evidence="1">
    <location>
        <begin position="51"/>
        <end position="262"/>
    </location>
</feature>
<evidence type="ECO:0000313" key="2">
    <source>
        <dbReference type="EMBL" id="MBB6675362.1"/>
    </source>
</evidence>
<dbReference type="AlphaFoldDB" id="A0A7X0RX99"/>
<dbReference type="Pfam" id="PF01261">
    <property type="entry name" value="AP_endonuc_2"/>
    <property type="match status" value="1"/>
</dbReference>
<reference evidence="2 3" key="1">
    <citation type="submission" date="2020-08" db="EMBL/GenBank/DDBJ databases">
        <title>Cohnella phylogeny.</title>
        <authorList>
            <person name="Dunlap C."/>
        </authorList>
    </citation>
    <scope>NUCLEOTIDE SEQUENCE [LARGE SCALE GENOMIC DNA]</scope>
    <source>
        <strain evidence="2 3">DSM 28246</strain>
    </source>
</reference>
<dbReference type="InterPro" id="IPR036237">
    <property type="entry name" value="Xyl_isomerase-like_sf"/>
</dbReference>
<dbReference type="SUPFAM" id="SSF51658">
    <property type="entry name" value="Xylose isomerase-like"/>
    <property type="match status" value="1"/>
</dbReference>
<dbReference type="Gene3D" id="3.20.20.150">
    <property type="entry name" value="Divalent-metal-dependent TIM barrel enzymes"/>
    <property type="match status" value="1"/>
</dbReference>
<evidence type="ECO:0000313" key="3">
    <source>
        <dbReference type="Proteomes" id="UP000547209"/>
    </source>
</evidence>
<dbReference type="Proteomes" id="UP000547209">
    <property type="component" value="Unassembled WGS sequence"/>
</dbReference>
<dbReference type="PANTHER" id="PTHR12110:SF53">
    <property type="entry name" value="BLR5974 PROTEIN"/>
    <property type="match status" value="1"/>
</dbReference>
<gene>
    <name evidence="2" type="ORF">H7C19_32360</name>
</gene>
<organism evidence="2 3">
    <name type="scientific">Cohnella nanjingensis</name>
    <dbReference type="NCBI Taxonomy" id="1387779"/>
    <lineage>
        <taxon>Bacteria</taxon>
        <taxon>Bacillati</taxon>
        <taxon>Bacillota</taxon>
        <taxon>Bacilli</taxon>
        <taxon>Bacillales</taxon>
        <taxon>Paenibacillaceae</taxon>
        <taxon>Cohnella</taxon>
    </lineage>
</organism>
<sequence length="281" mass="30778">MQCHVNSWSFDRIMGPTQVIEWDEAEEKHVVKTEPADEPARLALPELIAKLGEQGYLGVELAYVHLRDTSEDGLRRLRADAERAGVALTSLLLDFGDASTASEPRRRAEEALYRRWIRSAEQAGFRRVRIGAGDAPPGDEAALARAAEMLTGLAGFAGRAGIRLVTENLGRLLSRSEAVLKLLKACGGEVGLTADFGNFKDDKYRQLKEILPQAETIHAKASEDGGGQLDSTDFRKCADLARHAGFHGPFSLTYLGEGDPWRKLSEIRDLAAIEPTSLKLL</sequence>
<name>A0A7X0RX99_9BACL</name>
<accession>A0A7X0RX99</accession>
<protein>
    <submittedName>
        <fullName evidence="2">TIM barrel protein</fullName>
    </submittedName>
</protein>
<keyword evidence="3" id="KW-1185">Reference proteome</keyword>
<dbReference type="InterPro" id="IPR013022">
    <property type="entry name" value="Xyl_isomerase-like_TIM-brl"/>
</dbReference>
<comment type="caution">
    <text evidence="2">The sequence shown here is derived from an EMBL/GenBank/DDBJ whole genome shotgun (WGS) entry which is preliminary data.</text>
</comment>
<dbReference type="PANTHER" id="PTHR12110">
    <property type="entry name" value="HYDROXYPYRUVATE ISOMERASE"/>
    <property type="match status" value="1"/>
</dbReference>
<evidence type="ECO:0000259" key="1">
    <source>
        <dbReference type="Pfam" id="PF01261"/>
    </source>
</evidence>
<proteinExistence type="predicted"/>
<dbReference type="RefSeq" id="WP_185673212.1">
    <property type="nucleotide sequence ID" value="NZ_JACJVP010000071.1"/>
</dbReference>
<dbReference type="EMBL" id="JACJVP010000071">
    <property type="protein sequence ID" value="MBB6675362.1"/>
    <property type="molecule type" value="Genomic_DNA"/>
</dbReference>